<comment type="caution">
    <text evidence="3">The sequence shown here is derived from an EMBL/GenBank/DDBJ whole genome shotgun (WGS) entry which is preliminary data.</text>
</comment>
<sequence>MTRLKRAAGDGRLARNSSLTILVSDQVPRLNRFSVTEHIRKLVVRRVTKCPQSQDYGKLVLDASSTFAGMRLDSWRQGNRSTNPPIFRTEGNVDILPASGGDVYPPNEESILSTGSVLSIAAGAVTGAAIGMATGCGAAGIAPLVAAGVVTAGVLYWVPWRKWFGKKEASEPGDEHGKEEHEKRPTPPANPAETTGPTTGDNIKTFLTSTVISGIVSYGASYMVMLVIAKGGAAYLTYFAWIAGPLALAYAIYVTPWNKIFTWMQTKYRIRESSVRRFFGMANASHGRNCL</sequence>
<organism evidence="3 4">
    <name type="scientific">Sporothrix eucalyptigena</name>
    <dbReference type="NCBI Taxonomy" id="1812306"/>
    <lineage>
        <taxon>Eukaryota</taxon>
        <taxon>Fungi</taxon>
        <taxon>Dikarya</taxon>
        <taxon>Ascomycota</taxon>
        <taxon>Pezizomycotina</taxon>
        <taxon>Sordariomycetes</taxon>
        <taxon>Sordariomycetidae</taxon>
        <taxon>Ophiostomatales</taxon>
        <taxon>Ophiostomataceae</taxon>
        <taxon>Sporothrix</taxon>
    </lineage>
</organism>
<keyword evidence="2" id="KW-1133">Transmembrane helix</keyword>
<feature type="transmembrane region" description="Helical" evidence="2">
    <location>
        <begin position="235"/>
        <end position="254"/>
    </location>
</feature>
<feature type="transmembrane region" description="Helical" evidence="2">
    <location>
        <begin position="111"/>
        <end position="132"/>
    </location>
</feature>
<proteinExistence type="predicted"/>
<accession>A0ABP0BG46</accession>
<feature type="transmembrane region" description="Helical" evidence="2">
    <location>
        <begin position="138"/>
        <end position="158"/>
    </location>
</feature>
<feature type="compositionally biased region" description="Basic and acidic residues" evidence="1">
    <location>
        <begin position="168"/>
        <end position="185"/>
    </location>
</feature>
<evidence type="ECO:0000313" key="4">
    <source>
        <dbReference type="Proteomes" id="UP001642482"/>
    </source>
</evidence>
<protein>
    <submittedName>
        <fullName evidence="3">Uncharacterized protein</fullName>
    </submittedName>
</protein>
<keyword evidence="4" id="KW-1185">Reference proteome</keyword>
<feature type="transmembrane region" description="Helical" evidence="2">
    <location>
        <begin position="206"/>
        <end position="229"/>
    </location>
</feature>
<evidence type="ECO:0000256" key="1">
    <source>
        <dbReference type="SAM" id="MobiDB-lite"/>
    </source>
</evidence>
<keyword evidence="2" id="KW-0472">Membrane</keyword>
<dbReference type="Proteomes" id="UP001642482">
    <property type="component" value="Unassembled WGS sequence"/>
</dbReference>
<reference evidence="3 4" key="1">
    <citation type="submission" date="2024-01" db="EMBL/GenBank/DDBJ databases">
        <authorList>
            <person name="Allen C."/>
            <person name="Tagirdzhanova G."/>
        </authorList>
    </citation>
    <scope>NUCLEOTIDE SEQUENCE [LARGE SCALE GENOMIC DNA]</scope>
</reference>
<dbReference type="EMBL" id="CAWUHD010000028">
    <property type="protein sequence ID" value="CAK7218460.1"/>
    <property type="molecule type" value="Genomic_DNA"/>
</dbReference>
<feature type="region of interest" description="Disordered" evidence="1">
    <location>
        <begin position="168"/>
        <end position="201"/>
    </location>
</feature>
<evidence type="ECO:0000256" key="2">
    <source>
        <dbReference type="SAM" id="Phobius"/>
    </source>
</evidence>
<keyword evidence="2" id="KW-0812">Transmembrane</keyword>
<gene>
    <name evidence="3" type="ORF">SEUCBS140593_003551</name>
</gene>
<name>A0ABP0BG46_9PEZI</name>
<evidence type="ECO:0000313" key="3">
    <source>
        <dbReference type="EMBL" id="CAK7218460.1"/>
    </source>
</evidence>
<feature type="compositionally biased region" description="Polar residues" evidence="1">
    <location>
        <begin position="192"/>
        <end position="201"/>
    </location>
</feature>